<feature type="compositionally biased region" description="Polar residues" evidence="1">
    <location>
        <begin position="119"/>
        <end position="150"/>
    </location>
</feature>
<sequence length="150" mass="16263">MDVFLPAVDPSIHLAMPLALPSPPMIPTVATASYIPPVRFWQKYISDSQSFSLAAALDAYGFPAPPPHMLFPEHHWQDNPLALCDQIPVVLMLALATTTAMLKPTLSVQMTPIVAKSAPQPTAAQQPMTVPKDVQSQEPSTSTAQLDRHD</sequence>
<proteinExistence type="predicted"/>
<evidence type="ECO:0000313" key="3">
    <source>
        <dbReference type="WBParaSite" id="nRc.2.0.1.t37102-RA"/>
    </source>
</evidence>
<name>A0A915KEG3_ROMCU</name>
<dbReference type="AlphaFoldDB" id="A0A915KEG3"/>
<protein>
    <submittedName>
        <fullName evidence="3">Uncharacterized protein</fullName>
    </submittedName>
</protein>
<evidence type="ECO:0000313" key="2">
    <source>
        <dbReference type="Proteomes" id="UP000887565"/>
    </source>
</evidence>
<organism evidence="2 3">
    <name type="scientific">Romanomermis culicivorax</name>
    <name type="common">Nematode worm</name>
    <dbReference type="NCBI Taxonomy" id="13658"/>
    <lineage>
        <taxon>Eukaryota</taxon>
        <taxon>Metazoa</taxon>
        <taxon>Ecdysozoa</taxon>
        <taxon>Nematoda</taxon>
        <taxon>Enoplea</taxon>
        <taxon>Dorylaimia</taxon>
        <taxon>Mermithida</taxon>
        <taxon>Mermithoidea</taxon>
        <taxon>Mermithidae</taxon>
        <taxon>Romanomermis</taxon>
    </lineage>
</organism>
<reference evidence="3" key="1">
    <citation type="submission" date="2022-11" db="UniProtKB">
        <authorList>
            <consortium name="WormBaseParasite"/>
        </authorList>
    </citation>
    <scope>IDENTIFICATION</scope>
</reference>
<feature type="region of interest" description="Disordered" evidence="1">
    <location>
        <begin position="117"/>
        <end position="150"/>
    </location>
</feature>
<dbReference type="Proteomes" id="UP000887565">
    <property type="component" value="Unplaced"/>
</dbReference>
<accession>A0A915KEG3</accession>
<keyword evidence="2" id="KW-1185">Reference proteome</keyword>
<dbReference type="WBParaSite" id="nRc.2.0.1.t37102-RA">
    <property type="protein sequence ID" value="nRc.2.0.1.t37102-RA"/>
    <property type="gene ID" value="nRc.2.0.1.g37102"/>
</dbReference>
<evidence type="ECO:0000256" key="1">
    <source>
        <dbReference type="SAM" id="MobiDB-lite"/>
    </source>
</evidence>